<proteinExistence type="predicted"/>
<protein>
    <submittedName>
        <fullName evidence="2">Uncharacterized protein</fullName>
    </submittedName>
</protein>
<name>A0A2Z6ZXE3_9LAMI</name>
<keyword evidence="3" id="KW-1185">Reference proteome</keyword>
<evidence type="ECO:0000313" key="2">
    <source>
        <dbReference type="EMBL" id="KZV13958.1"/>
    </source>
</evidence>
<dbReference type="AlphaFoldDB" id="A0A2Z6ZXE3"/>
<gene>
    <name evidence="2" type="ORF">F511_44692</name>
</gene>
<dbReference type="Proteomes" id="UP000250235">
    <property type="component" value="Unassembled WGS sequence"/>
</dbReference>
<evidence type="ECO:0000313" key="3">
    <source>
        <dbReference type="Proteomes" id="UP000250235"/>
    </source>
</evidence>
<feature type="signal peptide" evidence="1">
    <location>
        <begin position="1"/>
        <end position="19"/>
    </location>
</feature>
<evidence type="ECO:0000256" key="1">
    <source>
        <dbReference type="SAM" id="SignalP"/>
    </source>
</evidence>
<accession>A0A2Z6ZXE3</accession>
<sequence length="68" mass="7571">MAGRLLCAVLRTVAPLAGATTGRTLMLGWRTMAHGVPRLSRPCVALRRTRFSWRRPPAPVMLQRCRDG</sequence>
<organism evidence="2 3">
    <name type="scientific">Dorcoceras hygrometricum</name>
    <dbReference type="NCBI Taxonomy" id="472368"/>
    <lineage>
        <taxon>Eukaryota</taxon>
        <taxon>Viridiplantae</taxon>
        <taxon>Streptophyta</taxon>
        <taxon>Embryophyta</taxon>
        <taxon>Tracheophyta</taxon>
        <taxon>Spermatophyta</taxon>
        <taxon>Magnoliopsida</taxon>
        <taxon>eudicotyledons</taxon>
        <taxon>Gunneridae</taxon>
        <taxon>Pentapetalae</taxon>
        <taxon>asterids</taxon>
        <taxon>lamiids</taxon>
        <taxon>Lamiales</taxon>
        <taxon>Gesneriaceae</taxon>
        <taxon>Didymocarpoideae</taxon>
        <taxon>Trichosporeae</taxon>
        <taxon>Loxocarpinae</taxon>
        <taxon>Dorcoceras</taxon>
    </lineage>
</organism>
<feature type="chain" id="PRO_5016388392" evidence="1">
    <location>
        <begin position="20"/>
        <end position="68"/>
    </location>
</feature>
<dbReference type="EMBL" id="KV023547">
    <property type="protein sequence ID" value="KZV13958.1"/>
    <property type="molecule type" value="Genomic_DNA"/>
</dbReference>
<keyword evidence="1" id="KW-0732">Signal</keyword>
<reference evidence="2 3" key="1">
    <citation type="journal article" date="2015" name="Proc. Natl. Acad. Sci. U.S.A.">
        <title>The resurrection genome of Boea hygrometrica: A blueprint for survival of dehydration.</title>
        <authorList>
            <person name="Xiao L."/>
            <person name="Yang G."/>
            <person name="Zhang L."/>
            <person name="Yang X."/>
            <person name="Zhao S."/>
            <person name="Ji Z."/>
            <person name="Zhou Q."/>
            <person name="Hu M."/>
            <person name="Wang Y."/>
            <person name="Chen M."/>
            <person name="Xu Y."/>
            <person name="Jin H."/>
            <person name="Xiao X."/>
            <person name="Hu G."/>
            <person name="Bao F."/>
            <person name="Hu Y."/>
            <person name="Wan P."/>
            <person name="Li L."/>
            <person name="Deng X."/>
            <person name="Kuang T."/>
            <person name="Xiang C."/>
            <person name="Zhu J.K."/>
            <person name="Oliver M.J."/>
            <person name="He Y."/>
        </authorList>
    </citation>
    <scope>NUCLEOTIDE SEQUENCE [LARGE SCALE GENOMIC DNA]</scope>
    <source>
        <strain evidence="3">cv. XS01</strain>
    </source>
</reference>